<dbReference type="EMBL" id="JANUGX010000011">
    <property type="protein sequence ID" value="MCS0589799.1"/>
    <property type="molecule type" value="Genomic_DNA"/>
</dbReference>
<organism evidence="2 3">
    <name type="scientific">Massilia norwichensis</name>
    <dbReference type="NCBI Taxonomy" id="1442366"/>
    <lineage>
        <taxon>Bacteria</taxon>
        <taxon>Pseudomonadati</taxon>
        <taxon>Pseudomonadota</taxon>
        <taxon>Betaproteobacteria</taxon>
        <taxon>Burkholderiales</taxon>
        <taxon>Oxalobacteraceae</taxon>
        <taxon>Telluria group</taxon>
        <taxon>Massilia</taxon>
    </lineage>
</organism>
<dbReference type="Pfam" id="PF12973">
    <property type="entry name" value="Cupin_7"/>
    <property type="match status" value="1"/>
</dbReference>
<feature type="domain" description="ChrR-like cupin" evidence="1">
    <location>
        <begin position="9"/>
        <end position="111"/>
    </location>
</feature>
<gene>
    <name evidence="2" type="ORF">NX782_11360</name>
</gene>
<comment type="caution">
    <text evidence="2">The sequence shown here is derived from an EMBL/GenBank/DDBJ whole genome shotgun (WGS) entry which is preliminary data.</text>
</comment>
<evidence type="ECO:0000313" key="2">
    <source>
        <dbReference type="EMBL" id="MCS0589799.1"/>
    </source>
</evidence>
<dbReference type="RefSeq" id="WP_258845561.1">
    <property type="nucleotide sequence ID" value="NZ_JANUGX010000011.1"/>
</dbReference>
<dbReference type="Gene3D" id="2.60.120.10">
    <property type="entry name" value="Jelly Rolls"/>
    <property type="match status" value="1"/>
</dbReference>
<dbReference type="Proteomes" id="UP001205560">
    <property type="component" value="Unassembled WGS sequence"/>
</dbReference>
<dbReference type="InterPro" id="IPR025979">
    <property type="entry name" value="ChrR-like_cupin_dom"/>
</dbReference>
<protein>
    <submittedName>
        <fullName evidence="2">Cupin domain-containing protein</fullName>
    </submittedName>
</protein>
<proteinExistence type="predicted"/>
<reference evidence="2 3" key="1">
    <citation type="submission" date="2022-08" db="EMBL/GenBank/DDBJ databases">
        <title>Reclassification of Massilia species as members of the genera Telluria, Duganella, Pseudoduganella, Mokoshia gen. nov. and Zemynaea gen. nov. using orthogonal and non-orthogonal genome-based approaches.</title>
        <authorList>
            <person name="Bowman J.P."/>
        </authorList>
    </citation>
    <scope>NUCLEOTIDE SEQUENCE [LARGE SCALE GENOMIC DNA]</scope>
    <source>
        <strain evidence="2 3">LMG 28164</strain>
    </source>
</reference>
<accession>A0ABT2A6I9</accession>
<evidence type="ECO:0000259" key="1">
    <source>
        <dbReference type="Pfam" id="PF12973"/>
    </source>
</evidence>
<dbReference type="InterPro" id="IPR014710">
    <property type="entry name" value="RmlC-like_jellyroll"/>
</dbReference>
<dbReference type="CDD" id="cd20303">
    <property type="entry name" value="cupin_ChrR_1"/>
    <property type="match status" value="1"/>
</dbReference>
<evidence type="ECO:0000313" key="3">
    <source>
        <dbReference type="Proteomes" id="UP001205560"/>
    </source>
</evidence>
<keyword evidence="3" id="KW-1185">Reference proteome</keyword>
<dbReference type="SUPFAM" id="SSF51182">
    <property type="entry name" value="RmlC-like cupins"/>
    <property type="match status" value="2"/>
</dbReference>
<sequence length="222" mass="24345">MRINADFSQRAIVEPGQHDWVASPQAGVERLMLDRIGAEKARATSIVRYAPDSRFPPHQHPGGEEILVLDGTFSDETGDFPAGWYLRNPDGTSHQPSSAEGALIFVKLRQMAQGDASRVRIDTRLASAWQRFEDRMVCPLFSSADEQVSLQRVGAGRMLLPDVDGGAELLVLEGRIVDGGRCYKPGTWIRLPPGDRPGFTAGEKGVRFYLKTGHLAHPAVEA</sequence>
<name>A0ABT2A6I9_9BURK</name>
<dbReference type="InterPro" id="IPR011051">
    <property type="entry name" value="RmlC_Cupin_sf"/>
</dbReference>